<protein>
    <submittedName>
        <fullName evidence="2">Uncharacterized conserved protein, DUF58 family, contains vWF domain</fullName>
    </submittedName>
</protein>
<dbReference type="STRING" id="1058.SAMN05421783_105179"/>
<gene>
    <name evidence="2" type="ORF">SAMN05421783_105179</name>
</gene>
<dbReference type="EMBL" id="FNNZ01000005">
    <property type="protein sequence ID" value="SDW57280.1"/>
    <property type="molecule type" value="Genomic_DNA"/>
</dbReference>
<dbReference type="Pfam" id="PF01882">
    <property type="entry name" value="DUF58"/>
    <property type="match status" value="1"/>
</dbReference>
<dbReference type="InterPro" id="IPR002881">
    <property type="entry name" value="DUF58"/>
</dbReference>
<accession>A0A1H2UMG4</accession>
<dbReference type="Proteomes" id="UP000198816">
    <property type="component" value="Unassembled WGS sequence"/>
</dbReference>
<sequence>MTVEETALTRSDPRSLAIWLGMRPRTPLVFALAGWTATGLAAVWLPQAGHVWQGIGLLLGVFPAADLLALARLPSPELRGRTHGILLLGAPGRVRLTLTNPSARHLRFRLHDLHPSAFAVSGLPCEVALGAGATARIDYRLTPSERGSFTIPGCEIALSSPLGLWVGRRTPTLSTTLRVFPNLARIGRDVLPAMQDRRAAAGGRRRPRRGEGAEFHQLRGYHQGDGLRRIDWKATARMRKLIAREYEDERDRHLVFLLDTGRRMRHRDAGRSHLDEALSALLTVAFVALAHGDSVGLMTYGGARRWCAPRKDAQTMRRLRERVYDVQPSLEASDPLQAARELLHRMPRRALVVMITNSRDEDQSGMERAARLLRRHHLLMIADLRESALDRSLETEIADLPGALRFHAVHGWLATRRHHRERLRHLGVEILDLLPAQLPGAMVERYLAIKRAGRL</sequence>
<dbReference type="PANTHER" id="PTHR33608:SF3">
    <property type="entry name" value="SLR2013 PROTEIN"/>
    <property type="match status" value="1"/>
</dbReference>
<dbReference type="InterPro" id="IPR036465">
    <property type="entry name" value="vWFA_dom_sf"/>
</dbReference>
<reference evidence="3" key="1">
    <citation type="submission" date="2016-10" db="EMBL/GenBank/DDBJ databases">
        <authorList>
            <person name="Varghese N."/>
            <person name="Submissions S."/>
        </authorList>
    </citation>
    <scope>NUCLEOTIDE SEQUENCE [LARGE SCALE GENOMIC DNA]</scope>
    <source>
        <strain evidence="3">DSM 217</strain>
    </source>
</reference>
<keyword evidence="3" id="KW-1185">Reference proteome</keyword>
<dbReference type="Gene3D" id="3.40.50.410">
    <property type="entry name" value="von Willebrand factor, type A domain"/>
    <property type="match status" value="1"/>
</dbReference>
<dbReference type="PANTHER" id="PTHR33608">
    <property type="entry name" value="BLL2464 PROTEIN"/>
    <property type="match status" value="1"/>
</dbReference>
<name>A0A1H2UMG4_THIRO</name>
<proteinExistence type="predicted"/>
<dbReference type="SUPFAM" id="SSF53300">
    <property type="entry name" value="vWA-like"/>
    <property type="match status" value="1"/>
</dbReference>
<feature type="domain" description="DUF58" evidence="1">
    <location>
        <begin position="218"/>
        <end position="391"/>
    </location>
</feature>
<evidence type="ECO:0000313" key="2">
    <source>
        <dbReference type="EMBL" id="SDW57280.1"/>
    </source>
</evidence>
<dbReference type="CDD" id="cd00198">
    <property type="entry name" value="vWFA"/>
    <property type="match status" value="1"/>
</dbReference>
<evidence type="ECO:0000313" key="3">
    <source>
        <dbReference type="Proteomes" id="UP000198816"/>
    </source>
</evidence>
<organism evidence="2 3">
    <name type="scientific">Thiocapsa roseopersicina</name>
    <dbReference type="NCBI Taxonomy" id="1058"/>
    <lineage>
        <taxon>Bacteria</taxon>
        <taxon>Pseudomonadati</taxon>
        <taxon>Pseudomonadota</taxon>
        <taxon>Gammaproteobacteria</taxon>
        <taxon>Chromatiales</taxon>
        <taxon>Chromatiaceae</taxon>
        <taxon>Thiocapsa</taxon>
    </lineage>
</organism>
<evidence type="ECO:0000259" key="1">
    <source>
        <dbReference type="Pfam" id="PF01882"/>
    </source>
</evidence>
<dbReference type="AlphaFoldDB" id="A0A1H2UMG4"/>